<dbReference type="EMBL" id="JAPFFI010000009">
    <property type="protein sequence ID" value="KAJ6381989.1"/>
    <property type="molecule type" value="Genomic_DNA"/>
</dbReference>
<accession>A0ABQ9BFL5</accession>
<proteinExistence type="predicted"/>
<keyword evidence="2" id="KW-1185">Reference proteome</keyword>
<gene>
    <name evidence="1" type="ORF">OIU77_030608</name>
</gene>
<name>A0ABQ9BFL5_9ROSI</name>
<comment type="caution">
    <text evidence="1">The sequence shown here is derived from an EMBL/GenBank/DDBJ whole genome shotgun (WGS) entry which is preliminary data.</text>
</comment>
<evidence type="ECO:0000313" key="2">
    <source>
        <dbReference type="Proteomes" id="UP001141253"/>
    </source>
</evidence>
<organism evidence="1 2">
    <name type="scientific">Salix suchowensis</name>
    <dbReference type="NCBI Taxonomy" id="1278906"/>
    <lineage>
        <taxon>Eukaryota</taxon>
        <taxon>Viridiplantae</taxon>
        <taxon>Streptophyta</taxon>
        <taxon>Embryophyta</taxon>
        <taxon>Tracheophyta</taxon>
        <taxon>Spermatophyta</taxon>
        <taxon>Magnoliopsida</taxon>
        <taxon>eudicotyledons</taxon>
        <taxon>Gunneridae</taxon>
        <taxon>Pentapetalae</taxon>
        <taxon>rosids</taxon>
        <taxon>fabids</taxon>
        <taxon>Malpighiales</taxon>
        <taxon>Salicaceae</taxon>
        <taxon>Saliceae</taxon>
        <taxon>Salix</taxon>
    </lineage>
</organism>
<sequence>MVESHHPSTLHFSFGSGLLILHLATAKTNLGLVPFLLPRMLVIAMEVISGTGGNFCFTFEDMMQVLSIVLWTMELLKFLTVN</sequence>
<reference evidence="1" key="2">
    <citation type="journal article" date="2023" name="Int. J. Mol. Sci.">
        <title>De Novo Assembly and Annotation of 11 Diverse Shrub Willow (Salix) Genomes Reveals Novel Gene Organization in Sex-Linked Regions.</title>
        <authorList>
            <person name="Hyden B."/>
            <person name="Feng K."/>
            <person name="Yates T.B."/>
            <person name="Jawdy S."/>
            <person name="Cereghino C."/>
            <person name="Smart L.B."/>
            <person name="Muchero W."/>
        </authorList>
    </citation>
    <scope>NUCLEOTIDE SEQUENCE</scope>
    <source>
        <tissue evidence="1">Shoot tip</tissue>
    </source>
</reference>
<evidence type="ECO:0000313" key="1">
    <source>
        <dbReference type="EMBL" id="KAJ6381989.1"/>
    </source>
</evidence>
<dbReference type="Proteomes" id="UP001141253">
    <property type="component" value="Chromosome 6"/>
</dbReference>
<reference evidence="1" key="1">
    <citation type="submission" date="2022-10" db="EMBL/GenBank/DDBJ databases">
        <authorList>
            <person name="Hyden B.L."/>
            <person name="Feng K."/>
            <person name="Yates T."/>
            <person name="Jawdy S."/>
            <person name="Smart L.B."/>
            <person name="Muchero W."/>
        </authorList>
    </citation>
    <scope>NUCLEOTIDE SEQUENCE</scope>
    <source>
        <tissue evidence="1">Shoot tip</tissue>
    </source>
</reference>
<protein>
    <submittedName>
        <fullName evidence="1">Uncharacterized protein</fullName>
    </submittedName>
</protein>